<evidence type="ECO:0000256" key="2">
    <source>
        <dbReference type="ARBA" id="ARBA00022490"/>
    </source>
</evidence>
<dbReference type="Pfam" id="PF01814">
    <property type="entry name" value="Hemerythrin"/>
    <property type="match status" value="1"/>
</dbReference>
<evidence type="ECO:0000256" key="3">
    <source>
        <dbReference type="ARBA" id="ARBA00022723"/>
    </source>
</evidence>
<reference evidence="6 7" key="1">
    <citation type="submission" date="2018-11" db="EMBL/GenBank/DDBJ databases">
        <title>Draft genome sequence of Ferruginibacter sp. BO-59.</title>
        <authorList>
            <person name="Im W.T."/>
        </authorList>
    </citation>
    <scope>NUCLEOTIDE SEQUENCE [LARGE SCALE GENOMIC DNA]</scope>
    <source>
        <strain evidence="6 7">BO-59</strain>
    </source>
</reference>
<evidence type="ECO:0000313" key="6">
    <source>
        <dbReference type="EMBL" id="RNI40225.1"/>
    </source>
</evidence>
<evidence type="ECO:0000313" key="7">
    <source>
        <dbReference type="Proteomes" id="UP000267223"/>
    </source>
</evidence>
<accession>A0A3M9NRY8</accession>
<dbReference type="GO" id="GO:0005737">
    <property type="term" value="C:cytoplasm"/>
    <property type="evidence" value="ECO:0007669"/>
    <property type="project" value="UniProtKB-SubCell"/>
</dbReference>
<keyword evidence="7" id="KW-1185">Reference proteome</keyword>
<dbReference type="Pfam" id="PF04405">
    <property type="entry name" value="ScdA_N"/>
    <property type="match status" value="1"/>
</dbReference>
<keyword evidence="3" id="KW-0479">Metal-binding</keyword>
<gene>
    <name evidence="6" type="ORF">EFY79_02710</name>
</gene>
<feature type="domain" description="Hemerythrin-like" evidence="5">
    <location>
        <begin position="139"/>
        <end position="290"/>
    </location>
</feature>
<name>A0A3M9NRY8_9BACT</name>
<organism evidence="6 7">
    <name type="scientific">Hanamia caeni</name>
    <dbReference type="NCBI Taxonomy" id="2294116"/>
    <lineage>
        <taxon>Bacteria</taxon>
        <taxon>Pseudomonadati</taxon>
        <taxon>Bacteroidota</taxon>
        <taxon>Chitinophagia</taxon>
        <taxon>Chitinophagales</taxon>
        <taxon>Chitinophagaceae</taxon>
        <taxon>Hanamia</taxon>
    </lineage>
</organism>
<dbReference type="RefSeq" id="WP_123119116.1">
    <property type="nucleotide sequence ID" value="NZ_RJJR01000001.1"/>
</dbReference>
<dbReference type="GO" id="GO:0046872">
    <property type="term" value="F:metal ion binding"/>
    <property type="evidence" value="ECO:0007669"/>
    <property type="project" value="UniProtKB-KW"/>
</dbReference>
<keyword evidence="4" id="KW-0408">Iron</keyword>
<evidence type="ECO:0000259" key="5">
    <source>
        <dbReference type="Pfam" id="PF01814"/>
    </source>
</evidence>
<dbReference type="InterPro" id="IPR012312">
    <property type="entry name" value="Hemerythrin-like"/>
</dbReference>
<dbReference type="AlphaFoldDB" id="A0A3M9NRY8"/>
<evidence type="ECO:0000256" key="1">
    <source>
        <dbReference type="ARBA" id="ARBA00004496"/>
    </source>
</evidence>
<sequence length="299" mass="34177">MAHFVAVAEAPTTTGNPFFPKYKSLVFVALLMWAYLNFSQKSKRAGRPDKRLSRNFTLMENITKKPVGQIVAEDFSTYSVFESHKIDYYNKGKRTLEGVAAENAIDLTALISEIEKKKRSSSPKDEDFNSWPLDALCEHIIKTYHLSAEQQIKEIKPVLEKATGVYGAQYPVIPEIKKLFDEAAGIIAVHQKKEELILFPFIRKMADAKKNDKEFVTPRATKSVESPVDMLTHEHHQQSHLLQKIAELSHDYTSQGVDSTFQDSLRLLKKFELKLHQHLHLENNILFPKALKLEKELTA</sequence>
<evidence type="ECO:0000256" key="4">
    <source>
        <dbReference type="ARBA" id="ARBA00023004"/>
    </source>
</evidence>
<dbReference type="OrthoDB" id="9797132at2"/>
<dbReference type="EMBL" id="RJJR01000001">
    <property type="protein sequence ID" value="RNI40225.1"/>
    <property type="molecule type" value="Genomic_DNA"/>
</dbReference>
<dbReference type="PANTHER" id="PTHR36438:SF1">
    <property type="entry name" value="IRON-SULFUR CLUSTER REPAIR PROTEIN YTFE"/>
    <property type="match status" value="1"/>
</dbReference>
<keyword evidence="2" id="KW-0963">Cytoplasm</keyword>
<protein>
    <submittedName>
        <fullName evidence="6">Iron-sulfur cluster repair di-iron protein</fullName>
    </submittedName>
</protein>
<comment type="caution">
    <text evidence="6">The sequence shown here is derived from an EMBL/GenBank/DDBJ whole genome shotgun (WGS) entry which is preliminary data.</text>
</comment>
<comment type="subcellular location">
    <subcellularLocation>
        <location evidence="1">Cytoplasm</location>
    </subcellularLocation>
</comment>
<dbReference type="PANTHER" id="PTHR36438">
    <property type="entry name" value="IRON-SULFUR CLUSTER REPAIR PROTEIN YTFE"/>
    <property type="match status" value="1"/>
</dbReference>
<dbReference type="Proteomes" id="UP000267223">
    <property type="component" value="Unassembled WGS sequence"/>
</dbReference>
<proteinExistence type="predicted"/>
<dbReference type="InterPro" id="IPR019903">
    <property type="entry name" value="RIC_family"/>
</dbReference>
<dbReference type="Gene3D" id="1.20.120.520">
    <property type="entry name" value="nmb1532 protein domain like"/>
    <property type="match status" value="1"/>
</dbReference>